<name>G0MU85_CAEBE</name>
<proteinExistence type="predicted"/>
<protein>
    <submittedName>
        <fullName evidence="1">Uncharacterized protein</fullName>
    </submittedName>
</protein>
<dbReference type="AlphaFoldDB" id="G0MU85"/>
<dbReference type="InParanoid" id="G0MU85"/>
<dbReference type="EMBL" id="GL379812">
    <property type="protein sequence ID" value="EGT44203.1"/>
    <property type="molecule type" value="Genomic_DNA"/>
</dbReference>
<evidence type="ECO:0000313" key="1">
    <source>
        <dbReference type="EMBL" id="EGT44203.1"/>
    </source>
</evidence>
<dbReference type="HOGENOM" id="CLU_769935_0_0_1"/>
<organism evidence="2">
    <name type="scientific">Caenorhabditis brenneri</name>
    <name type="common">Nematode worm</name>
    <dbReference type="NCBI Taxonomy" id="135651"/>
    <lineage>
        <taxon>Eukaryota</taxon>
        <taxon>Metazoa</taxon>
        <taxon>Ecdysozoa</taxon>
        <taxon>Nematoda</taxon>
        <taxon>Chromadorea</taxon>
        <taxon>Rhabditida</taxon>
        <taxon>Rhabditina</taxon>
        <taxon>Rhabditomorpha</taxon>
        <taxon>Rhabditoidea</taxon>
        <taxon>Rhabditidae</taxon>
        <taxon>Peloderinae</taxon>
        <taxon>Caenorhabditis</taxon>
    </lineage>
</organism>
<gene>
    <name evidence="1" type="ORF">CAEBREN_00365</name>
</gene>
<evidence type="ECO:0000313" key="2">
    <source>
        <dbReference type="Proteomes" id="UP000008068"/>
    </source>
</evidence>
<dbReference type="Proteomes" id="UP000008068">
    <property type="component" value="Unassembled WGS sequence"/>
</dbReference>
<keyword evidence="2" id="KW-1185">Reference proteome</keyword>
<sequence length="319" mass="38225">MTSKYLFSNFKFGHLPRPVGRKLWNQFDVLDLFLLAVTSEYTDWFSFAAVRTPIRFGIHFKSSTLEFHNKWKIQIDFADGKTFMWHLCSYKTITTAKLNLKIGKRVLPSRITEFVMGSDTDKEFQEIWQWDQLMKSQLLTVNRLNEWEVFRVLIEKRHKNDLKTEIQQIHCYEQTTLPLQDILSLNYFRGFININTLPVSDVLLFFKDIVTRDITVLKVGVPALKKKEVRDIIRGFQMKRFRPNIYNTFEGRLGVGRIHDRYKRYLCPKNFNCILMFYFIDEENEAERKCDRIYVEALYRSPDVQEPHNLNDLPEFFRE</sequence>
<reference evidence="2" key="1">
    <citation type="submission" date="2011-07" db="EMBL/GenBank/DDBJ databases">
        <authorList>
            <consortium name="Caenorhabditis brenneri Sequencing and Analysis Consortium"/>
            <person name="Wilson R.K."/>
        </authorList>
    </citation>
    <scope>NUCLEOTIDE SEQUENCE [LARGE SCALE GENOMIC DNA]</scope>
    <source>
        <strain evidence="2">PB2801</strain>
    </source>
</reference>
<accession>G0MU85</accession>